<evidence type="ECO:0000313" key="4">
    <source>
        <dbReference type="EMBL" id="OSC42014.1"/>
    </source>
</evidence>
<dbReference type="AlphaFoldDB" id="A0A1X2LXT5"/>
<comment type="caution">
    <text evidence="4">The sequence shown here is derived from an EMBL/GenBank/DDBJ whole genome shotgun (WGS) entry which is preliminary data.</text>
</comment>
<dbReference type="PANTHER" id="PTHR37042:SF4">
    <property type="entry name" value="OUTER MEMBRANE PROTEIN RV1973"/>
    <property type="match status" value="1"/>
</dbReference>
<protein>
    <submittedName>
        <fullName evidence="4">Mammalian cell entry protein</fullName>
    </submittedName>
</protein>
<dbReference type="PANTHER" id="PTHR37042">
    <property type="entry name" value="OUTER MEMBRANE PROTEIN RV1973"/>
    <property type="match status" value="1"/>
</dbReference>
<organism evidence="4 5">
    <name type="scientific">Mycobacterium decipiens</name>
    <dbReference type="NCBI Taxonomy" id="1430326"/>
    <lineage>
        <taxon>Bacteria</taxon>
        <taxon>Bacillati</taxon>
        <taxon>Actinomycetota</taxon>
        <taxon>Actinomycetes</taxon>
        <taxon>Mycobacteriales</taxon>
        <taxon>Mycobacteriaceae</taxon>
        <taxon>Mycobacterium</taxon>
    </lineage>
</organism>
<gene>
    <name evidence="4" type="ORF">B8W66_05620</name>
</gene>
<evidence type="ECO:0000256" key="2">
    <source>
        <dbReference type="ARBA" id="ARBA00023136"/>
    </source>
</evidence>
<name>A0A1X2LXT5_9MYCO</name>
<dbReference type="Proteomes" id="UP000193247">
    <property type="component" value="Unassembled WGS sequence"/>
</dbReference>
<evidence type="ECO:0000256" key="1">
    <source>
        <dbReference type="ARBA" id="ARBA00004370"/>
    </source>
</evidence>
<keyword evidence="3" id="KW-0812">Transmembrane</keyword>
<sequence length="198" mass="21970">MSPRRKFETGEGPLLVALPIEPPRRWGLPPRPWDLRARLFRLPAALIAAAVVSTAAISSCVFMLITHESHQRAARQDTAMLSDVRSFMAMFTSPDPFHANEYAERVLAHATGQFAQQYRDRHNEILMQISGVEPTTGTVLDAGVERWNDDGSANVLVVTEITSKSPDGKRVVGSANRWVITAKQEGNEWKISNLLPVI</sequence>
<feature type="transmembrane region" description="Helical" evidence="3">
    <location>
        <begin position="42"/>
        <end position="65"/>
    </location>
</feature>
<reference evidence="4 5" key="1">
    <citation type="submission" date="2017-04" db="EMBL/GenBank/DDBJ databases">
        <title>The new phylogeny of genus Mycobacterium.</title>
        <authorList>
            <person name="Tortoli E."/>
            <person name="Trovato A."/>
            <person name="Cirillo D.M."/>
        </authorList>
    </citation>
    <scope>NUCLEOTIDE SEQUENCE [LARGE SCALE GENOMIC DNA]</scope>
    <source>
        <strain evidence="4 5">TBL 1200985</strain>
    </source>
</reference>
<evidence type="ECO:0000256" key="3">
    <source>
        <dbReference type="SAM" id="Phobius"/>
    </source>
</evidence>
<dbReference type="STRING" id="1430326.B8W66_05620"/>
<accession>A0A1X2LXT5</accession>
<keyword evidence="2 3" id="KW-0472">Membrane</keyword>
<keyword evidence="3" id="KW-1133">Transmembrane helix</keyword>
<dbReference type="OrthoDB" id="4620550at2"/>
<dbReference type="GO" id="GO:0016020">
    <property type="term" value="C:membrane"/>
    <property type="evidence" value="ECO:0007669"/>
    <property type="project" value="UniProtKB-SubCell"/>
</dbReference>
<dbReference type="EMBL" id="NCXP01000004">
    <property type="protein sequence ID" value="OSC42014.1"/>
    <property type="molecule type" value="Genomic_DNA"/>
</dbReference>
<evidence type="ECO:0000313" key="5">
    <source>
        <dbReference type="Proteomes" id="UP000193247"/>
    </source>
</evidence>
<dbReference type="RefSeq" id="WP_085324050.1">
    <property type="nucleotide sequence ID" value="NZ_NCXP01000004.1"/>
</dbReference>
<comment type="subcellular location">
    <subcellularLocation>
        <location evidence="1">Membrane</location>
    </subcellularLocation>
</comment>
<proteinExistence type="predicted"/>
<keyword evidence="5" id="KW-1185">Reference proteome</keyword>